<gene>
    <name evidence="3" type="ORF">LX80_02069</name>
</gene>
<feature type="signal peptide" evidence="1">
    <location>
        <begin position="1"/>
        <end position="16"/>
    </location>
</feature>
<comment type="caution">
    <text evidence="3">The sequence shown here is derived from an EMBL/GenBank/DDBJ whole genome shotgun (WGS) entry which is preliminary data.</text>
</comment>
<evidence type="ECO:0000313" key="4">
    <source>
        <dbReference type="Proteomes" id="UP000249720"/>
    </source>
</evidence>
<keyword evidence="4" id="KW-1185">Reference proteome</keyword>
<dbReference type="Pfam" id="PF14347">
    <property type="entry name" value="DUF4399"/>
    <property type="match status" value="1"/>
</dbReference>
<accession>A0A2W7S3N0</accession>
<proteinExistence type="predicted"/>
<dbReference type="AlphaFoldDB" id="A0A2W7S3N0"/>
<protein>
    <submittedName>
        <fullName evidence="3">Uncharacterized protein DUF4399</fullName>
    </submittedName>
</protein>
<dbReference type="RefSeq" id="WP_111296075.1">
    <property type="nucleotide sequence ID" value="NZ_QKZV01000006.1"/>
</dbReference>
<dbReference type="Proteomes" id="UP000249720">
    <property type="component" value="Unassembled WGS sequence"/>
</dbReference>
<evidence type="ECO:0000313" key="3">
    <source>
        <dbReference type="EMBL" id="PZX61907.1"/>
    </source>
</evidence>
<evidence type="ECO:0000259" key="2">
    <source>
        <dbReference type="Pfam" id="PF14347"/>
    </source>
</evidence>
<dbReference type="InterPro" id="IPR025512">
    <property type="entry name" value="DUF4399"/>
</dbReference>
<feature type="chain" id="PRO_5015986934" evidence="1">
    <location>
        <begin position="17"/>
        <end position="166"/>
    </location>
</feature>
<dbReference type="EMBL" id="QKZV01000006">
    <property type="protein sequence ID" value="PZX61907.1"/>
    <property type="molecule type" value="Genomic_DNA"/>
</dbReference>
<dbReference type="PROSITE" id="PS51257">
    <property type="entry name" value="PROKAR_LIPOPROTEIN"/>
    <property type="match status" value="1"/>
</dbReference>
<reference evidence="3 4" key="1">
    <citation type="submission" date="2018-06" db="EMBL/GenBank/DDBJ databases">
        <title>Genomic Encyclopedia of Archaeal and Bacterial Type Strains, Phase II (KMG-II): from individual species to whole genera.</title>
        <authorList>
            <person name="Goeker M."/>
        </authorList>
    </citation>
    <scope>NUCLEOTIDE SEQUENCE [LARGE SCALE GENOMIC DNA]</scope>
    <source>
        <strain evidence="3 4">DSM 23241</strain>
    </source>
</reference>
<evidence type="ECO:0000256" key="1">
    <source>
        <dbReference type="SAM" id="SignalP"/>
    </source>
</evidence>
<organism evidence="3 4">
    <name type="scientific">Hydrotalea sandarakina</name>
    <dbReference type="NCBI Taxonomy" id="1004304"/>
    <lineage>
        <taxon>Bacteria</taxon>
        <taxon>Pseudomonadati</taxon>
        <taxon>Bacteroidota</taxon>
        <taxon>Chitinophagia</taxon>
        <taxon>Chitinophagales</taxon>
        <taxon>Chitinophagaceae</taxon>
        <taxon>Hydrotalea</taxon>
    </lineage>
</organism>
<sequence>MRKMFFVSATALIVFAACNSGNESNASKDSMAAKAVDTAAKTAEVVPPVPAIPAGAKVYFKNLKDGQTVSSPLKVEMGADGISVDSSGHVIPNSGHHHLLIDSGDSIPMGIVVPKDSLHLHFGNAQKETTIQLTPGKHRLALQFADGIHRSYGSKLSSAITVNVKK</sequence>
<name>A0A2W7S3N0_9BACT</name>
<keyword evidence="1" id="KW-0732">Signal</keyword>
<feature type="domain" description="DUF4399" evidence="2">
    <location>
        <begin position="75"/>
        <end position="165"/>
    </location>
</feature>
<dbReference type="OrthoDB" id="531568at2"/>